<dbReference type="AlphaFoldDB" id="A0A562LLN4"/>
<dbReference type="EMBL" id="VLKL01000003">
    <property type="protein sequence ID" value="TWI08540.1"/>
    <property type="molecule type" value="Genomic_DNA"/>
</dbReference>
<dbReference type="InterPro" id="IPR050879">
    <property type="entry name" value="Acyltransferase_3"/>
</dbReference>
<keyword evidence="1" id="KW-1133">Transmembrane helix</keyword>
<feature type="transmembrane region" description="Helical" evidence="1">
    <location>
        <begin position="227"/>
        <end position="243"/>
    </location>
</feature>
<proteinExistence type="predicted"/>
<dbReference type="Proteomes" id="UP000317176">
    <property type="component" value="Unassembled WGS sequence"/>
</dbReference>
<keyword evidence="4" id="KW-1185">Reference proteome</keyword>
<feature type="transmembrane region" description="Helical" evidence="1">
    <location>
        <begin position="249"/>
        <end position="266"/>
    </location>
</feature>
<organism evidence="3 4">
    <name type="scientific">Bradyrhizobium daqingense</name>
    <dbReference type="NCBI Taxonomy" id="993502"/>
    <lineage>
        <taxon>Bacteria</taxon>
        <taxon>Pseudomonadati</taxon>
        <taxon>Pseudomonadota</taxon>
        <taxon>Alphaproteobacteria</taxon>
        <taxon>Hyphomicrobiales</taxon>
        <taxon>Nitrobacteraceae</taxon>
        <taxon>Bradyrhizobium</taxon>
    </lineage>
</organism>
<gene>
    <name evidence="3" type="ORF">IQ17_01359</name>
</gene>
<evidence type="ECO:0000259" key="2">
    <source>
        <dbReference type="Pfam" id="PF01757"/>
    </source>
</evidence>
<dbReference type="GO" id="GO:0000271">
    <property type="term" value="P:polysaccharide biosynthetic process"/>
    <property type="evidence" value="ECO:0007669"/>
    <property type="project" value="TreeGrafter"/>
</dbReference>
<evidence type="ECO:0000313" key="4">
    <source>
        <dbReference type="Proteomes" id="UP000317176"/>
    </source>
</evidence>
<dbReference type="GO" id="GO:0016020">
    <property type="term" value="C:membrane"/>
    <property type="evidence" value="ECO:0007669"/>
    <property type="project" value="TreeGrafter"/>
</dbReference>
<feature type="domain" description="Acyltransferase 3" evidence="2">
    <location>
        <begin position="3"/>
        <end position="309"/>
    </location>
</feature>
<feature type="transmembrane region" description="Helical" evidence="1">
    <location>
        <begin position="69"/>
        <end position="90"/>
    </location>
</feature>
<evidence type="ECO:0000256" key="1">
    <source>
        <dbReference type="SAM" id="Phobius"/>
    </source>
</evidence>
<dbReference type="Pfam" id="PF01757">
    <property type="entry name" value="Acyl_transf_3"/>
    <property type="match status" value="1"/>
</dbReference>
<dbReference type="PANTHER" id="PTHR23028">
    <property type="entry name" value="ACETYLTRANSFERASE"/>
    <property type="match status" value="1"/>
</dbReference>
<name>A0A562LLN4_9BRAD</name>
<dbReference type="OrthoDB" id="9796461at2"/>
<dbReference type="PANTHER" id="PTHR23028:SF53">
    <property type="entry name" value="ACYL_TRANSF_3 DOMAIN-CONTAINING PROTEIN"/>
    <property type="match status" value="1"/>
</dbReference>
<accession>A0A562LLN4</accession>
<keyword evidence="1" id="KW-0812">Transmembrane</keyword>
<feature type="transmembrane region" description="Helical" evidence="1">
    <location>
        <begin position="301"/>
        <end position="319"/>
    </location>
</feature>
<evidence type="ECO:0000313" key="3">
    <source>
        <dbReference type="EMBL" id="TWI08540.1"/>
    </source>
</evidence>
<keyword evidence="1" id="KW-0472">Membrane</keyword>
<dbReference type="RefSeq" id="WP_158644734.1">
    <property type="nucleotide sequence ID" value="NZ_CP088014.1"/>
</dbReference>
<feature type="transmembrane region" description="Helical" evidence="1">
    <location>
        <begin position="30"/>
        <end position="48"/>
    </location>
</feature>
<sequence>MGILRFFLAAWVAGGHAALFSIGQTMPNPAAAVIVFFAISGFLMTTVLTRPQSERWISSFYLSRALRIFPLYWITLLVTIVFGTTAIVNTSFGPVDPFGNILEYWDGSGLVARSIIVFANLTTVLQDVLRRIVYIPSMGDFDFYPPYPADPIQGLSFNIIGQAWSLGPEILFYLAAPFFVRQAERVIGVLLLCAAARVTNGDVMYIHYAPAFLTGVLLAHMKAPPRILILSAAALSLAMTIGITPDGKALVALLILSIPFAAMVRFRIDTFLGDMSYPLYITHFLVFQACASADHREVVTAGAMLAVALVATLAVEHPLKRYRHGMSPSQATFADLERRAPA</sequence>
<comment type="caution">
    <text evidence="3">The sequence shown here is derived from an EMBL/GenBank/DDBJ whole genome shotgun (WGS) entry which is preliminary data.</text>
</comment>
<protein>
    <submittedName>
        <fullName evidence="3">Peptidoglycan/LPS O-acetylase OafA/YrhL</fullName>
    </submittedName>
</protein>
<reference evidence="3 4" key="1">
    <citation type="journal article" date="2015" name="Stand. Genomic Sci.">
        <title>Genomic Encyclopedia of Bacterial and Archaeal Type Strains, Phase III: the genomes of soil and plant-associated and newly described type strains.</title>
        <authorList>
            <person name="Whitman W.B."/>
            <person name="Woyke T."/>
            <person name="Klenk H.P."/>
            <person name="Zhou Y."/>
            <person name="Lilburn T.G."/>
            <person name="Beck B.J."/>
            <person name="De Vos P."/>
            <person name="Vandamme P."/>
            <person name="Eisen J.A."/>
            <person name="Garrity G."/>
            <person name="Hugenholtz P."/>
            <person name="Kyrpides N.C."/>
        </authorList>
    </citation>
    <scope>NUCLEOTIDE SEQUENCE [LARGE SCALE GENOMIC DNA]</scope>
    <source>
        <strain evidence="3 4">CGMCC 1.10947</strain>
    </source>
</reference>
<dbReference type="GO" id="GO:0016747">
    <property type="term" value="F:acyltransferase activity, transferring groups other than amino-acyl groups"/>
    <property type="evidence" value="ECO:0007669"/>
    <property type="project" value="InterPro"/>
</dbReference>
<dbReference type="InterPro" id="IPR002656">
    <property type="entry name" value="Acyl_transf_3_dom"/>
</dbReference>